<dbReference type="GO" id="GO:0047553">
    <property type="term" value="F:2-oxoglutarate synthase activity"/>
    <property type="evidence" value="ECO:0007669"/>
    <property type="project" value="UniProtKB-EC"/>
</dbReference>
<evidence type="ECO:0000256" key="1">
    <source>
        <dbReference type="ARBA" id="ARBA00023002"/>
    </source>
</evidence>
<dbReference type="NCBIfam" id="TIGR03710">
    <property type="entry name" value="OAFO_sf"/>
    <property type="match status" value="1"/>
</dbReference>
<reference evidence="5" key="1">
    <citation type="submission" date="2015-10" db="EMBL/GenBank/DDBJ databases">
        <authorList>
            <person name="Gilbert D.G."/>
        </authorList>
    </citation>
    <scope>NUCLEOTIDE SEQUENCE</scope>
</reference>
<dbReference type="PANTHER" id="PTHR32154">
    <property type="entry name" value="PYRUVATE-FLAVODOXIN OXIDOREDUCTASE-RELATED"/>
    <property type="match status" value="1"/>
</dbReference>
<dbReference type="Pfam" id="PF02780">
    <property type="entry name" value="Transketolase_C"/>
    <property type="match status" value="1"/>
</dbReference>
<dbReference type="InterPro" id="IPR033248">
    <property type="entry name" value="Transketolase_C"/>
</dbReference>
<evidence type="ECO:0000259" key="2">
    <source>
        <dbReference type="Pfam" id="PF01558"/>
    </source>
</evidence>
<dbReference type="Gene3D" id="3.40.50.970">
    <property type="match status" value="1"/>
</dbReference>
<organism evidence="5">
    <name type="scientific">hydrothermal vent metagenome</name>
    <dbReference type="NCBI Taxonomy" id="652676"/>
    <lineage>
        <taxon>unclassified sequences</taxon>
        <taxon>metagenomes</taxon>
        <taxon>ecological metagenomes</taxon>
    </lineage>
</organism>
<feature type="domain" description="Pyruvate flavodoxin/ferredoxin oxidoreductase pyrimidine binding" evidence="3">
    <location>
        <begin position="212"/>
        <end position="375"/>
    </location>
</feature>
<sequence length="593" mass="64415">MGLGTYDFALAIGGEAGQGIATPGDILARIIVRRGLHLVTYNAYQSIVRGGHIFLTMRISDAKVQNHGDKLDLLMCLNQDTMDRHQRLMGPGTRIVYNSDTINPGTEDKGADLCGLPVGDLTDGSRNRLVQNTVGLGAIASLMGIDFSVLEESLTLRFQRRGQEMVDENVKVARAGYNYSQEHFKPFDQSPPVGEKPLAVWSGNDALAMGGAAAGVKFYAAYPMSPATGVLHWMANNARNLGIMVRQVEDEIGVANMVVGAAQAGTRSLCATSGGGFALMTEAIGAAAMMEIPVVFINVMRAGPSTGVPTKTEQGDLWQVLGASQGDFERIIVSPTDALDAFSTMAEIFNLTDKYQCPAIVISDLYISEGRYSVDPDLINMHPEIDRGALITEPSDTDGYLRYKDTESGISPRPLAGLEGYVHLVATDEHDEDSTLISDEFTNPHKRRQMVEKRARKFDNILSDIAAPVLQGPADADVTLIGWGSTQGIIAEAVDALNAEGVSTNHLQIRWMVPFHGEEIMDIVSKAKRTIIVENNYSGQFARYMRSETGFAAEGHIRKYDGEPFMPHHIVDGVKAQIGGETDRYVPYQEITV</sequence>
<dbReference type="Gene3D" id="3.40.920.10">
    <property type="entry name" value="Pyruvate-ferredoxin oxidoreductase, PFOR, domain III"/>
    <property type="match status" value="1"/>
</dbReference>
<dbReference type="InterPro" id="IPR019752">
    <property type="entry name" value="Pyrv/ketoisovalerate_OxRed_cat"/>
</dbReference>
<proteinExistence type="predicted"/>
<dbReference type="EC" id="1.2.7.3" evidence="5"/>
<dbReference type="Pfam" id="PF01558">
    <property type="entry name" value="POR"/>
    <property type="match status" value="1"/>
</dbReference>
<dbReference type="InterPro" id="IPR002869">
    <property type="entry name" value="Pyrv_flavodox_OxRed_cen"/>
</dbReference>
<gene>
    <name evidence="5" type="ORF">MGWOODY_Clf216</name>
</gene>
<dbReference type="Pfam" id="PF01855">
    <property type="entry name" value="POR_N"/>
    <property type="match status" value="1"/>
</dbReference>
<dbReference type="InterPro" id="IPR050722">
    <property type="entry name" value="Pyruvate:ferred/Flavod_OxRd"/>
</dbReference>
<dbReference type="SUPFAM" id="SSF53323">
    <property type="entry name" value="Pyruvate-ferredoxin oxidoreductase, PFOR, domain III"/>
    <property type="match status" value="1"/>
</dbReference>
<keyword evidence="1 5" id="KW-0560">Oxidoreductase</keyword>
<dbReference type="CDD" id="cd07034">
    <property type="entry name" value="TPP_PYR_PFOR_IOR-alpha_like"/>
    <property type="match status" value="1"/>
</dbReference>
<evidence type="ECO:0000259" key="3">
    <source>
        <dbReference type="Pfam" id="PF01855"/>
    </source>
</evidence>
<dbReference type="FunFam" id="3.40.50.920:FF:000009">
    <property type="entry name" value="2-oxoglutarate ferredoxin oxidoreductase subunit alpha"/>
    <property type="match status" value="1"/>
</dbReference>
<dbReference type="InterPro" id="IPR009014">
    <property type="entry name" value="Transketo_C/PFOR_II"/>
</dbReference>
<dbReference type="PANTHER" id="PTHR32154:SF20">
    <property type="entry name" value="2-OXOGLUTARATE OXIDOREDUCTASE SUBUNIT KORA"/>
    <property type="match status" value="1"/>
</dbReference>
<accession>A0A170QB26</accession>
<feature type="domain" description="Pyruvate/ketoisovalerate oxidoreductase catalytic" evidence="2">
    <location>
        <begin position="16"/>
        <end position="178"/>
    </location>
</feature>
<feature type="domain" description="Transketolase C-terminal" evidence="4">
    <location>
        <begin position="475"/>
        <end position="537"/>
    </location>
</feature>
<dbReference type="EMBL" id="FAXA01000422">
    <property type="protein sequence ID" value="CUV03457.1"/>
    <property type="molecule type" value="Genomic_DNA"/>
</dbReference>
<evidence type="ECO:0000313" key="5">
    <source>
        <dbReference type="EMBL" id="CUV03457.1"/>
    </source>
</evidence>
<dbReference type="Gene3D" id="3.40.50.920">
    <property type="match status" value="1"/>
</dbReference>
<dbReference type="GO" id="GO:0006979">
    <property type="term" value="P:response to oxidative stress"/>
    <property type="evidence" value="ECO:0007669"/>
    <property type="project" value="TreeGrafter"/>
</dbReference>
<protein>
    <submittedName>
        <fullName evidence="5">2-oxoglutarate oxidoreductase, alpha subunit</fullName>
        <ecNumber evidence="5">1.2.7.3</ecNumber>
    </submittedName>
</protein>
<name>A0A170QB26_9ZZZZ</name>
<dbReference type="SUPFAM" id="SSF52518">
    <property type="entry name" value="Thiamin diphosphate-binding fold (THDP-binding)"/>
    <property type="match status" value="1"/>
</dbReference>
<dbReference type="SUPFAM" id="SSF52922">
    <property type="entry name" value="TK C-terminal domain-like"/>
    <property type="match status" value="1"/>
</dbReference>
<evidence type="ECO:0000259" key="4">
    <source>
        <dbReference type="Pfam" id="PF02780"/>
    </source>
</evidence>
<dbReference type="InterPro" id="IPR029061">
    <property type="entry name" value="THDP-binding"/>
</dbReference>
<dbReference type="InterPro" id="IPR002880">
    <property type="entry name" value="Pyrv_Fd/Flavodoxin_OxRdtase_N"/>
</dbReference>
<dbReference type="InterPro" id="IPR022367">
    <property type="entry name" value="2-oxoacid/accept_OxRdtase_asu"/>
</dbReference>
<dbReference type="AlphaFoldDB" id="A0A170QB26"/>